<dbReference type="RefSeq" id="WP_306066277.1">
    <property type="nucleotide sequence ID" value="NZ_JAROCA020000001.1"/>
</dbReference>
<gene>
    <name evidence="1" type="ORF">P5G51_009230</name>
</gene>
<evidence type="ECO:0000313" key="1">
    <source>
        <dbReference type="EMBL" id="MDY0405557.1"/>
    </source>
</evidence>
<comment type="caution">
    <text evidence="1">The sequence shown here is derived from an EMBL/GenBank/DDBJ whole genome shotgun (WGS) entry which is preliminary data.</text>
</comment>
<evidence type="ECO:0008006" key="3">
    <source>
        <dbReference type="Google" id="ProtNLM"/>
    </source>
</evidence>
<sequence length="111" mass="13084">MAFLKRMCFYLMIALLLWSIKDDLTNKQLQSQQELQPSEITMTANERKQAYEVVKVKVNKGETVLTIIEKLNKAPLRVSTEQMLTDFRTANPRADPYHLQPGMFYYFPMYE</sequence>
<keyword evidence="2" id="KW-1185">Reference proteome</keyword>
<accession>A0ABU5CGU3</accession>
<evidence type="ECO:0000313" key="2">
    <source>
        <dbReference type="Proteomes" id="UP001228376"/>
    </source>
</evidence>
<protein>
    <recommendedName>
        <fullName evidence="3">LysM domain-containing protein</fullName>
    </recommendedName>
</protein>
<name>A0ABU5CGU3_9BACI</name>
<dbReference type="Proteomes" id="UP001228376">
    <property type="component" value="Unassembled WGS sequence"/>
</dbReference>
<dbReference type="EMBL" id="JAROCA020000001">
    <property type="protein sequence ID" value="MDY0405557.1"/>
    <property type="molecule type" value="Genomic_DNA"/>
</dbReference>
<organism evidence="1 2">
    <name type="scientific">Tigheibacillus jepli</name>
    <dbReference type="NCBI Taxonomy" id="3035914"/>
    <lineage>
        <taxon>Bacteria</taxon>
        <taxon>Bacillati</taxon>
        <taxon>Bacillota</taxon>
        <taxon>Bacilli</taxon>
        <taxon>Bacillales</taxon>
        <taxon>Bacillaceae</taxon>
        <taxon>Tigheibacillus</taxon>
    </lineage>
</organism>
<reference evidence="1 2" key="1">
    <citation type="submission" date="2023-10" db="EMBL/GenBank/DDBJ databases">
        <title>179-bfca-hs.</title>
        <authorList>
            <person name="Miliotis G."/>
            <person name="Sengupta P."/>
            <person name="Hameed A."/>
            <person name="Chuvochina M."/>
            <person name="Mcdonagh F."/>
            <person name="Simpson A.C."/>
            <person name="Singh N.K."/>
            <person name="Rekha P.D."/>
            <person name="Raman K."/>
            <person name="Hugenholtz P."/>
            <person name="Venkateswaran K."/>
        </authorList>
    </citation>
    <scope>NUCLEOTIDE SEQUENCE [LARGE SCALE GENOMIC DNA]</scope>
    <source>
        <strain evidence="1 2">179-BFC-A-HS</strain>
    </source>
</reference>
<proteinExistence type="predicted"/>